<evidence type="ECO:0000256" key="1">
    <source>
        <dbReference type="SAM" id="SignalP"/>
    </source>
</evidence>
<organism evidence="2 3">
    <name type="scientific">Kineosporia succinea</name>
    <dbReference type="NCBI Taxonomy" id="84632"/>
    <lineage>
        <taxon>Bacteria</taxon>
        <taxon>Bacillati</taxon>
        <taxon>Actinomycetota</taxon>
        <taxon>Actinomycetes</taxon>
        <taxon>Kineosporiales</taxon>
        <taxon>Kineosporiaceae</taxon>
        <taxon>Kineosporia</taxon>
    </lineage>
</organism>
<reference evidence="2 3" key="1">
    <citation type="submission" date="2023-07" db="EMBL/GenBank/DDBJ databases">
        <title>Sequencing the genomes of 1000 actinobacteria strains.</title>
        <authorList>
            <person name="Klenk H.-P."/>
        </authorList>
    </citation>
    <scope>NUCLEOTIDE SEQUENCE [LARGE SCALE GENOMIC DNA]</scope>
    <source>
        <strain evidence="2 3">DSM 44388</strain>
    </source>
</reference>
<sequence>MSFVLALLTLGLGALIAEPAQAVGCNNGDRGQAASWASSGQFTTPRVYEWNDGTAHNKVELRYNSAARCVWGLYNGGNSATVYLDQSTNGGASWVGWIGAQGPSTSTYTGVWNDQNPTVSRACANYGGISRCTGWY</sequence>
<comment type="caution">
    <text evidence="2">The sequence shown here is derived from an EMBL/GenBank/DDBJ whole genome shotgun (WGS) entry which is preliminary data.</text>
</comment>
<evidence type="ECO:0008006" key="4">
    <source>
        <dbReference type="Google" id="ProtNLM"/>
    </source>
</evidence>
<gene>
    <name evidence="2" type="ORF">J2S57_005301</name>
</gene>
<dbReference type="Proteomes" id="UP001235712">
    <property type="component" value="Unassembled WGS sequence"/>
</dbReference>
<accession>A0ABT9PA31</accession>
<dbReference type="RefSeq" id="WP_307247834.1">
    <property type="nucleotide sequence ID" value="NZ_JAUSQZ010000001.1"/>
</dbReference>
<name>A0ABT9PA31_9ACTN</name>
<protein>
    <recommendedName>
        <fullName evidence="4">DUF2690 domain-containing protein</fullName>
    </recommendedName>
</protein>
<evidence type="ECO:0000313" key="2">
    <source>
        <dbReference type="EMBL" id="MDP9829552.1"/>
    </source>
</evidence>
<feature type="signal peptide" evidence="1">
    <location>
        <begin position="1"/>
        <end position="22"/>
    </location>
</feature>
<keyword evidence="3" id="KW-1185">Reference proteome</keyword>
<feature type="chain" id="PRO_5047099920" description="DUF2690 domain-containing protein" evidence="1">
    <location>
        <begin position="23"/>
        <end position="136"/>
    </location>
</feature>
<keyword evidence="1" id="KW-0732">Signal</keyword>
<proteinExistence type="predicted"/>
<dbReference type="EMBL" id="JAUSQZ010000001">
    <property type="protein sequence ID" value="MDP9829552.1"/>
    <property type="molecule type" value="Genomic_DNA"/>
</dbReference>
<evidence type="ECO:0000313" key="3">
    <source>
        <dbReference type="Proteomes" id="UP001235712"/>
    </source>
</evidence>